<gene>
    <name evidence="1" type="ORF">EHT25_09125</name>
</gene>
<accession>A0A3P1BRJ2</accession>
<dbReference type="OrthoDB" id="959886at2"/>
<proteinExistence type="predicted"/>
<reference evidence="1 2" key="1">
    <citation type="submission" date="2018-11" db="EMBL/GenBank/DDBJ databases">
        <authorList>
            <person name="Zhou Z."/>
            <person name="Wang G."/>
        </authorList>
    </citation>
    <scope>NUCLEOTIDE SEQUENCE [LARGE SCALE GENOMIC DNA]</scope>
    <source>
        <strain evidence="1 2">KCTC52004</strain>
    </source>
</reference>
<dbReference type="EMBL" id="RQJO01000008">
    <property type="protein sequence ID" value="RRB03691.1"/>
    <property type="molecule type" value="Genomic_DNA"/>
</dbReference>
<sequence>MITTTEKVYQRVRQFWNDEYELNPGHRIIQSVAMPSDDEVTVELPDFRFSIAIENDQLIMSLGLIPEVDAPSKEEMEKTVVHVAELLKNLTGDLPVKVIQP</sequence>
<evidence type="ECO:0000313" key="2">
    <source>
        <dbReference type="Proteomes" id="UP000271925"/>
    </source>
</evidence>
<organism evidence="1 2">
    <name type="scientific">Larkinella rosea</name>
    <dbReference type="NCBI Taxonomy" id="2025312"/>
    <lineage>
        <taxon>Bacteria</taxon>
        <taxon>Pseudomonadati</taxon>
        <taxon>Bacteroidota</taxon>
        <taxon>Cytophagia</taxon>
        <taxon>Cytophagales</taxon>
        <taxon>Spirosomataceae</taxon>
        <taxon>Larkinella</taxon>
    </lineage>
</organism>
<comment type="caution">
    <text evidence="1">The sequence shown here is derived from an EMBL/GenBank/DDBJ whole genome shotgun (WGS) entry which is preliminary data.</text>
</comment>
<name>A0A3P1BRJ2_9BACT</name>
<dbReference type="Proteomes" id="UP000271925">
    <property type="component" value="Unassembled WGS sequence"/>
</dbReference>
<dbReference type="RefSeq" id="WP_124873669.1">
    <property type="nucleotide sequence ID" value="NZ_RQJO01000008.1"/>
</dbReference>
<evidence type="ECO:0000313" key="1">
    <source>
        <dbReference type="EMBL" id="RRB03691.1"/>
    </source>
</evidence>
<protein>
    <submittedName>
        <fullName evidence="1">Uncharacterized protein</fullName>
    </submittedName>
</protein>
<dbReference type="AlphaFoldDB" id="A0A3P1BRJ2"/>
<keyword evidence="2" id="KW-1185">Reference proteome</keyword>